<dbReference type="PANTHER" id="PTHR36453:SF1">
    <property type="entry name" value="RIGHT HANDED BETA HELIX DOMAIN-CONTAINING PROTEIN"/>
    <property type="match status" value="1"/>
</dbReference>
<dbReference type="NCBIfam" id="TIGR04183">
    <property type="entry name" value="Por_Secre_tail"/>
    <property type="match status" value="1"/>
</dbReference>
<proteinExistence type="predicted"/>
<dbReference type="Gene3D" id="2.160.20.10">
    <property type="entry name" value="Single-stranded right-handed beta-helix, Pectin lyase-like"/>
    <property type="match status" value="2"/>
</dbReference>
<keyword evidence="4" id="KW-1185">Reference proteome</keyword>
<dbReference type="SUPFAM" id="SSF51126">
    <property type="entry name" value="Pectin lyase-like"/>
    <property type="match status" value="1"/>
</dbReference>
<dbReference type="Pfam" id="PF18962">
    <property type="entry name" value="Por_Secre_tail"/>
    <property type="match status" value="1"/>
</dbReference>
<feature type="domain" description="Pel9A-like right handed beta-helix region" evidence="2">
    <location>
        <begin position="25"/>
        <end position="84"/>
    </location>
</feature>
<evidence type="ECO:0000259" key="1">
    <source>
        <dbReference type="Pfam" id="PF18962"/>
    </source>
</evidence>
<dbReference type="InterPro" id="IPR026444">
    <property type="entry name" value="Secre_tail"/>
</dbReference>
<evidence type="ECO:0000313" key="4">
    <source>
        <dbReference type="Proteomes" id="UP000256779"/>
    </source>
</evidence>
<reference evidence="3 4" key="1">
    <citation type="submission" date="2018-07" db="EMBL/GenBank/DDBJ databases">
        <title>Genomic Encyclopedia of Type Strains, Phase IV (KMG-IV): sequencing the most valuable type-strain genomes for metagenomic binning, comparative biology and taxonomic classification.</title>
        <authorList>
            <person name="Goeker M."/>
        </authorList>
    </citation>
    <scope>NUCLEOTIDE SEQUENCE [LARGE SCALE GENOMIC DNA]</scope>
    <source>
        <strain evidence="3 4">DSM 4134</strain>
    </source>
</reference>
<evidence type="ECO:0000313" key="3">
    <source>
        <dbReference type="EMBL" id="RED95994.1"/>
    </source>
</evidence>
<dbReference type="InterPro" id="IPR011050">
    <property type="entry name" value="Pectin_lyase_fold/virulence"/>
</dbReference>
<organism evidence="3 4">
    <name type="scientific">Marinoscillum furvescens DSM 4134</name>
    <dbReference type="NCBI Taxonomy" id="1122208"/>
    <lineage>
        <taxon>Bacteria</taxon>
        <taxon>Pseudomonadati</taxon>
        <taxon>Bacteroidota</taxon>
        <taxon>Cytophagia</taxon>
        <taxon>Cytophagales</taxon>
        <taxon>Reichenbachiellaceae</taxon>
        <taxon>Marinoscillum</taxon>
    </lineage>
</organism>
<sequence>MIVSSLRFFFVVIGCLCAISLFATDYYVAKNGDDSNPGTEDEPFLTIGKAATVLQAGDVCYIKEGVYRERVKTTNSGTAASPIVFKAFAGDPVVVTGTEALTAWEVHDGPIYKTSATMTLPVRFRALYVGGKSMDVARWPNNTDQDPFTIDAEPVDNGSRSHIERSTIPAADWSGGYIWYLGAHSGASWTRPVTASSAGRVDFPELPDKWPFNPHNPTVIRNENRGRFFLFGKLAALDAEEEWFYDEEQNELYLYAPSGADPNTLAVEVSARTETFELTHDYITVEDLHVFGGAVRIAGNYCEVRNCVIQYGHNALDELDNSDAQDARGSITIEGSHNLIEQNLIEFGSANGVACLYAWKNSTSNTIHNNIIRSFNTVGIHSNLIRSSIPQMTITNNTLYLAGRDGIYNSGSNGEIAYNDVYDVMRINNDAGIFYTVGKESDKNTVIHHNWFHDSAGPEYADGRAAGIYLDNHSKGYTVHHNMVWNITWTGIQINWDNWNIDIYNNSIYEAESAMGRWAGPNGTNYTIDDIVIENNYANSGEWIGTHVSTETNKIDPNDPFVDYSAQDFMPGNSSGLIDGGKVIAGITDGYQGAAPDIGAYESGTTAWVAGADWEAYPLQFFDSGNKEEEEEEKEVLSSRSVALKVYPNPTSDQVTVTSAYGVDAWMLSDVFGRRVNVRMLDSATDELVLDVSGLAPGWYLLRCQIGRGSVARHIVVNR</sequence>
<gene>
    <name evidence="3" type="ORF">C7460_11652</name>
</gene>
<dbReference type="Proteomes" id="UP000256779">
    <property type="component" value="Unassembled WGS sequence"/>
</dbReference>
<evidence type="ECO:0000259" key="2">
    <source>
        <dbReference type="Pfam" id="PF22842"/>
    </source>
</evidence>
<feature type="domain" description="Secretion system C-terminal sorting" evidence="1">
    <location>
        <begin position="646"/>
        <end position="717"/>
    </location>
</feature>
<dbReference type="InterPro" id="IPR053868">
    <property type="entry name" value="Pel9A-like_beta_helix"/>
</dbReference>
<accession>A0A3D9KZZ8</accession>
<protein>
    <submittedName>
        <fullName evidence="3">Putative secreted protein (Por secretion system target)</fullName>
    </submittedName>
</protein>
<dbReference type="PANTHER" id="PTHR36453">
    <property type="entry name" value="SECRETED PROTEIN-RELATED"/>
    <property type="match status" value="1"/>
</dbReference>
<name>A0A3D9KZZ8_MARFU</name>
<comment type="caution">
    <text evidence="3">The sequence shown here is derived from an EMBL/GenBank/DDBJ whole genome shotgun (WGS) entry which is preliminary data.</text>
</comment>
<dbReference type="EMBL" id="QREG01000016">
    <property type="protein sequence ID" value="RED95994.1"/>
    <property type="molecule type" value="Genomic_DNA"/>
</dbReference>
<dbReference type="AlphaFoldDB" id="A0A3D9KZZ8"/>
<dbReference type="InterPro" id="IPR006626">
    <property type="entry name" value="PbH1"/>
</dbReference>
<dbReference type="InterPro" id="IPR012334">
    <property type="entry name" value="Pectin_lyas_fold"/>
</dbReference>
<dbReference type="Pfam" id="PF22842">
    <property type="entry name" value="Pel9A-like_beta_helix"/>
    <property type="match status" value="1"/>
</dbReference>
<dbReference type="SMART" id="SM00710">
    <property type="entry name" value="PbH1"/>
    <property type="match status" value="7"/>
</dbReference>